<dbReference type="Gene3D" id="2.60.200.20">
    <property type="match status" value="1"/>
</dbReference>
<dbReference type="PANTHER" id="PTHR23308">
    <property type="entry name" value="NUCLEAR INHIBITOR OF PROTEIN PHOSPHATASE-1"/>
    <property type="match status" value="1"/>
</dbReference>
<dbReference type="InterPro" id="IPR008984">
    <property type="entry name" value="SMAD_FHA_dom_sf"/>
</dbReference>
<evidence type="ECO:0000256" key="1">
    <source>
        <dbReference type="SAM" id="Phobius"/>
    </source>
</evidence>
<keyword evidence="1" id="KW-0472">Membrane</keyword>
<dbReference type="Proteomes" id="UP000473885">
    <property type="component" value="Unassembled WGS sequence"/>
</dbReference>
<accession>A0A6M0R949</accession>
<dbReference type="OrthoDB" id="9816434at2"/>
<keyword evidence="1" id="KW-0812">Transmembrane</keyword>
<dbReference type="InterPro" id="IPR050923">
    <property type="entry name" value="Cell_Proc_Reg/RNA_Proc"/>
</dbReference>
<keyword evidence="1" id="KW-1133">Transmembrane helix</keyword>
<reference evidence="3 4" key="1">
    <citation type="submission" date="2019-04" db="EMBL/GenBank/DDBJ databases">
        <title>Genome sequencing of Clostridium botulinum Groups I-IV and Clostridium butyricum.</title>
        <authorList>
            <person name="Brunt J."/>
            <person name="Van Vliet A.H.M."/>
            <person name="Stringer S.C."/>
            <person name="Carter A.T."/>
            <person name="Peck M.W."/>
        </authorList>
    </citation>
    <scope>NUCLEOTIDE SEQUENCE [LARGE SCALE GENOMIC DNA]</scope>
    <source>
        <strain evidence="3 4">IFR 18/094</strain>
    </source>
</reference>
<dbReference type="CDD" id="cd00060">
    <property type="entry name" value="FHA"/>
    <property type="match status" value="1"/>
</dbReference>
<dbReference type="PROSITE" id="PS50006">
    <property type="entry name" value="FHA_DOMAIN"/>
    <property type="match status" value="1"/>
</dbReference>
<dbReference type="RefSeq" id="WP_050608414.1">
    <property type="nucleotide sequence ID" value="NZ_CABKUB010000006.1"/>
</dbReference>
<dbReference type="InterPro" id="IPR000253">
    <property type="entry name" value="FHA_dom"/>
</dbReference>
<dbReference type="SUPFAM" id="SSF49879">
    <property type="entry name" value="SMAD/FHA domain"/>
    <property type="match status" value="1"/>
</dbReference>
<organism evidence="3 4">
    <name type="scientific">Clostridium niameyense</name>
    <dbReference type="NCBI Taxonomy" id="1622073"/>
    <lineage>
        <taxon>Bacteria</taxon>
        <taxon>Bacillati</taxon>
        <taxon>Bacillota</taxon>
        <taxon>Clostridia</taxon>
        <taxon>Eubacteriales</taxon>
        <taxon>Clostridiaceae</taxon>
        <taxon>Clostridium</taxon>
    </lineage>
</organism>
<evidence type="ECO:0000259" key="2">
    <source>
        <dbReference type="PROSITE" id="PS50006"/>
    </source>
</evidence>
<dbReference type="Pfam" id="PF00498">
    <property type="entry name" value="FHA"/>
    <property type="match status" value="1"/>
</dbReference>
<protein>
    <submittedName>
        <fullName evidence="3">FHA domain-containing protein</fullName>
    </submittedName>
</protein>
<sequence length="144" mass="16075">MDLSKLSLIFKIVIIGIVYIIIFLALRIMYKDMKGGTKRRTSSRKTFGLEVINTIENSDFKKGGVIPIRGEITIGRKHSNMLVLDDPYVSGSHARIYAKNKKYIIEDLQSTNGTIVNDTKIKGKYYLSSGDKIKIGGTAFKVIG</sequence>
<feature type="transmembrane region" description="Helical" evidence="1">
    <location>
        <begin position="6"/>
        <end position="30"/>
    </location>
</feature>
<keyword evidence="4" id="KW-1185">Reference proteome</keyword>
<dbReference type="AlphaFoldDB" id="A0A6M0R949"/>
<dbReference type="EMBL" id="SXDP01000003">
    <property type="protein sequence ID" value="NEZ46726.1"/>
    <property type="molecule type" value="Genomic_DNA"/>
</dbReference>
<evidence type="ECO:0000313" key="4">
    <source>
        <dbReference type="Proteomes" id="UP000473885"/>
    </source>
</evidence>
<evidence type="ECO:0000313" key="3">
    <source>
        <dbReference type="EMBL" id="NEZ46726.1"/>
    </source>
</evidence>
<comment type="caution">
    <text evidence="3">The sequence shown here is derived from an EMBL/GenBank/DDBJ whole genome shotgun (WGS) entry which is preliminary data.</text>
</comment>
<feature type="domain" description="FHA" evidence="2">
    <location>
        <begin position="72"/>
        <end position="121"/>
    </location>
</feature>
<dbReference type="SMART" id="SM00240">
    <property type="entry name" value="FHA"/>
    <property type="match status" value="1"/>
</dbReference>
<proteinExistence type="predicted"/>
<gene>
    <name evidence="3" type="ORF">FDF74_05785</name>
</gene>
<name>A0A6M0R949_9CLOT</name>